<dbReference type="GO" id="GO:0005524">
    <property type="term" value="F:ATP binding"/>
    <property type="evidence" value="ECO:0007669"/>
    <property type="project" value="TreeGrafter"/>
</dbReference>
<feature type="region of interest" description="Disordered" evidence="1">
    <location>
        <begin position="244"/>
        <end position="889"/>
    </location>
</feature>
<organism evidence="3 4">
    <name type="scientific">Nonomuraea pusilla</name>
    <dbReference type="NCBI Taxonomy" id="46177"/>
    <lineage>
        <taxon>Bacteria</taxon>
        <taxon>Bacillati</taxon>
        <taxon>Actinomycetota</taxon>
        <taxon>Actinomycetes</taxon>
        <taxon>Streptosporangiales</taxon>
        <taxon>Streptosporangiaceae</taxon>
        <taxon>Nonomuraea</taxon>
    </lineage>
</organism>
<dbReference type="InterPro" id="IPR050625">
    <property type="entry name" value="ParA/MinD_ATPase"/>
</dbReference>
<feature type="compositionally biased region" description="Low complexity" evidence="1">
    <location>
        <begin position="815"/>
        <end position="854"/>
    </location>
</feature>
<dbReference type="InterPro" id="IPR027417">
    <property type="entry name" value="P-loop_NTPase"/>
</dbReference>
<dbReference type="STRING" id="46177.SAMN05660976_00495"/>
<gene>
    <name evidence="3" type="ORF">SAMN05660976_00495</name>
</gene>
<feature type="compositionally biased region" description="Gly residues" evidence="1">
    <location>
        <begin position="497"/>
        <end position="509"/>
    </location>
</feature>
<feature type="region of interest" description="Disordered" evidence="1">
    <location>
        <begin position="911"/>
        <end position="1001"/>
    </location>
</feature>
<evidence type="ECO:0000256" key="1">
    <source>
        <dbReference type="SAM" id="MobiDB-lite"/>
    </source>
</evidence>
<dbReference type="GO" id="GO:0005829">
    <property type="term" value="C:cytosol"/>
    <property type="evidence" value="ECO:0007669"/>
    <property type="project" value="TreeGrafter"/>
</dbReference>
<accession>A0A1H7GX32</accession>
<keyword evidence="4" id="KW-1185">Reference proteome</keyword>
<keyword evidence="2" id="KW-0812">Transmembrane</keyword>
<feature type="compositionally biased region" description="Low complexity" evidence="1">
    <location>
        <begin position="464"/>
        <end position="496"/>
    </location>
</feature>
<feature type="transmembrane region" description="Helical" evidence="2">
    <location>
        <begin position="30"/>
        <end position="50"/>
    </location>
</feature>
<protein>
    <submittedName>
        <fullName evidence="3">AAA domain-containing protein</fullName>
    </submittedName>
</protein>
<feature type="compositionally biased region" description="Low complexity" evidence="1">
    <location>
        <begin position="133"/>
        <end position="147"/>
    </location>
</feature>
<dbReference type="Gene3D" id="3.40.50.300">
    <property type="entry name" value="P-loop containing nucleotide triphosphate hydrolases"/>
    <property type="match status" value="1"/>
</dbReference>
<feature type="compositionally biased region" description="Low complexity" evidence="1">
    <location>
        <begin position="753"/>
        <end position="769"/>
    </location>
</feature>
<feature type="compositionally biased region" description="Low complexity" evidence="1">
    <location>
        <begin position="687"/>
        <end position="706"/>
    </location>
</feature>
<dbReference type="PANTHER" id="PTHR43384:SF14">
    <property type="entry name" value="ESX-1 SECRETION-ASSOCIATED PROTEIN ESPI"/>
    <property type="match status" value="1"/>
</dbReference>
<evidence type="ECO:0000313" key="4">
    <source>
        <dbReference type="Proteomes" id="UP000198953"/>
    </source>
</evidence>
<reference evidence="3 4" key="1">
    <citation type="submission" date="2016-10" db="EMBL/GenBank/DDBJ databases">
        <authorList>
            <person name="de Groot N.N."/>
        </authorList>
    </citation>
    <scope>NUCLEOTIDE SEQUENCE [LARGE SCALE GENOMIC DNA]</scope>
    <source>
        <strain evidence="3 4">DSM 43357</strain>
    </source>
</reference>
<proteinExistence type="predicted"/>
<sequence length="1318" mass="132823">MDLPTYTNIWRIEKRLYKLYDLRLPTPLPIVWIGVFVGVFVPWSLLLVLVGVPVEMPWHVLFLVPPGIVTWLSTRPVIEGKRLTELLESQLRYLGQPKAWYRLAPASEPETVTFAGRVWRTTPGQVKARPSRKAAQARAAADATETAPEPRRTRGRVPKPLPRRPERVVDAAEAAGRTESIVRDATTSPRGAAVRAEPPARRDVPGSNGGRGTAGEPGATPRRIRPAVAAAAAAAAQAPVTAAVPEPPVSGATHHTGQATGAPGQAAQAFGAPGSQASGHAAQAFGAPGAATGAPAPSSAASGHAPGSPGRPDGSAGQAAGAPGQASGKTGQGAEAIGLPGAEAAELRGTEPRQRSGSEPRSLRSVWGTVLRRGTAPALGRPPARPAAPPQRGHDLPEPSAPQPSGTDGSEGSGRDAGIREPESGAAVAGPAVPGAEPGPAVSAPAGPSVDGGPAEEQGRRTGTKQAGAGTEQAGTGTEQAGAGTEQAETGTEQGRTGTGAAGVGGEQGAAGAAAGRSAGGKPIDTEALRRLRKLAASADAPSEPLGRPADPLGRPADPLGRPADPLGRPADPLGRPADPLGRPADPLGRPAEPLGHGAEPGGRGAEPVGPGPETSGRRAEGLGRGAESGQSRGGARRDDDVARNQHRKGQPPRIGPAVTPAGVQRVWPPTAPAADRPVSQEDVRQETAWAAAPAAPEVHEPGPAALPEPSAATVPEASTPGASAATALERSTPELPAATVPEVGTPGALAVTATEASTPEPSAATAPEPHTPEPLTVTAQGPSKPEGEASGGPVADPAPTGLEPEPPARRTEATEQAARRGAVGQAAGRGAVGQAAGRGAVGQAAGRGAVGQAAGRGGVGQAAGRGAVDQAAGRGGVGQAAAGDTTGDVGFSGAVVRAASREPEVRAAAEVAADRAGAHDGKAVSAASGAAEGSGPAESVEQAAQEASGPMPSAATRKAAERAEATEPRQTGQRAQTGEPIKAAGMPIGPASGARPGEARVRRVESVVGRDSGGWRRIAQVVVGGGGVRSDGSEIDETRARAVFGGSRRIVVLGCTGGAGQSTTALMLGHTLARYRDDRVVAVDASTGRDTLTSKIEPETPETFTSLLSRLDRVSGYLGMRGYTTRTSSGLEVIGADTDAGAEQRLADRTLFSDHRLGESLGLLDRFYKLAVIDPAAALAARVLPYADQLVLVVPASEEASDAVAMTYEWLDGHGCAELRRRAVMVVNGVSRRSMADVEQAESVARGRCRAIVRVPWEDSLAPEGADVVDPGQLRAAGRRAYLALAGVVVAGFAAQTVRPSEEELASDPPGTRIGER</sequence>
<dbReference type="Pfam" id="PF12648">
    <property type="entry name" value="TcpE"/>
    <property type="match status" value="1"/>
</dbReference>
<dbReference type="GO" id="GO:0009898">
    <property type="term" value="C:cytoplasmic side of plasma membrane"/>
    <property type="evidence" value="ECO:0007669"/>
    <property type="project" value="TreeGrafter"/>
</dbReference>
<feature type="compositionally biased region" description="Low complexity" evidence="1">
    <location>
        <begin position="372"/>
        <end position="382"/>
    </location>
</feature>
<feature type="compositionally biased region" description="Low complexity" evidence="1">
    <location>
        <begin position="424"/>
        <end position="449"/>
    </location>
</feature>
<evidence type="ECO:0000313" key="3">
    <source>
        <dbReference type="EMBL" id="SEK41612.1"/>
    </source>
</evidence>
<keyword evidence="2" id="KW-0472">Membrane</keyword>
<feature type="compositionally biased region" description="Low complexity" evidence="1">
    <location>
        <begin position="924"/>
        <end position="949"/>
    </location>
</feature>
<dbReference type="SUPFAM" id="SSF52540">
    <property type="entry name" value="P-loop containing nucleoside triphosphate hydrolases"/>
    <property type="match status" value="1"/>
</dbReference>
<feature type="compositionally biased region" description="Low complexity" evidence="1">
    <location>
        <begin position="510"/>
        <end position="521"/>
    </location>
</feature>
<evidence type="ECO:0000256" key="2">
    <source>
        <dbReference type="SAM" id="Phobius"/>
    </source>
</evidence>
<feature type="compositionally biased region" description="Basic and acidic residues" evidence="1">
    <location>
        <begin position="413"/>
        <end position="423"/>
    </location>
</feature>
<feature type="compositionally biased region" description="Basic and acidic residues" evidence="1">
    <location>
        <begin position="911"/>
        <end position="923"/>
    </location>
</feature>
<keyword evidence="2" id="KW-1133">Transmembrane helix</keyword>
<dbReference type="RefSeq" id="WP_177227163.1">
    <property type="nucleotide sequence ID" value="NZ_FOBF01000001.1"/>
</dbReference>
<feature type="compositionally biased region" description="Gly residues" evidence="1">
    <location>
        <begin position="855"/>
        <end position="864"/>
    </location>
</feature>
<dbReference type="EMBL" id="FOBF01000001">
    <property type="protein sequence ID" value="SEK41612.1"/>
    <property type="molecule type" value="Genomic_DNA"/>
</dbReference>
<feature type="compositionally biased region" description="Low complexity" evidence="1">
    <location>
        <begin position="256"/>
        <end position="328"/>
    </location>
</feature>
<feature type="region of interest" description="Disordered" evidence="1">
    <location>
        <begin position="123"/>
        <end position="221"/>
    </location>
</feature>
<dbReference type="InterPro" id="IPR025608">
    <property type="entry name" value="TcpE"/>
</dbReference>
<name>A0A1H7GX32_9ACTN</name>
<dbReference type="Proteomes" id="UP000198953">
    <property type="component" value="Unassembled WGS sequence"/>
</dbReference>
<dbReference type="GO" id="GO:0051782">
    <property type="term" value="P:negative regulation of cell division"/>
    <property type="evidence" value="ECO:0007669"/>
    <property type="project" value="TreeGrafter"/>
</dbReference>
<feature type="compositionally biased region" description="Basic and acidic residues" evidence="1">
    <location>
        <begin position="959"/>
        <end position="968"/>
    </location>
</feature>
<dbReference type="PANTHER" id="PTHR43384">
    <property type="entry name" value="SEPTUM SITE-DETERMINING PROTEIN MIND HOMOLOG, CHLOROPLASTIC-RELATED"/>
    <property type="match status" value="1"/>
</dbReference>
<feature type="transmembrane region" description="Helical" evidence="2">
    <location>
        <begin position="57"/>
        <end position="74"/>
    </location>
</feature>
<dbReference type="GO" id="GO:0016887">
    <property type="term" value="F:ATP hydrolysis activity"/>
    <property type="evidence" value="ECO:0007669"/>
    <property type="project" value="TreeGrafter"/>
</dbReference>
<feature type="compositionally biased region" description="Basic and acidic residues" evidence="1">
    <location>
        <begin position="345"/>
        <end position="362"/>
    </location>
</feature>